<evidence type="ECO:0000313" key="2">
    <source>
        <dbReference type="EMBL" id="TFZ00342.1"/>
    </source>
</evidence>
<feature type="compositionally biased region" description="Basic and acidic residues" evidence="1">
    <location>
        <begin position="1"/>
        <end position="19"/>
    </location>
</feature>
<keyword evidence="3" id="KW-1185">Reference proteome</keyword>
<accession>A0A4Z0BNJ6</accession>
<organism evidence="2 3">
    <name type="scientific">Ramlibacter humi</name>
    <dbReference type="NCBI Taxonomy" id="2530451"/>
    <lineage>
        <taxon>Bacteria</taxon>
        <taxon>Pseudomonadati</taxon>
        <taxon>Pseudomonadota</taxon>
        <taxon>Betaproteobacteria</taxon>
        <taxon>Burkholderiales</taxon>
        <taxon>Comamonadaceae</taxon>
        <taxon>Ramlibacter</taxon>
    </lineage>
</organism>
<comment type="caution">
    <text evidence="2">The sequence shown here is derived from an EMBL/GenBank/DDBJ whole genome shotgun (WGS) entry which is preliminary data.</text>
</comment>
<proteinExistence type="predicted"/>
<protein>
    <submittedName>
        <fullName evidence="2">Uncharacterized protein</fullName>
    </submittedName>
</protein>
<dbReference type="RefSeq" id="WP_135250528.1">
    <property type="nucleotide sequence ID" value="NZ_SMLK01000004.1"/>
</dbReference>
<dbReference type="Proteomes" id="UP000297839">
    <property type="component" value="Unassembled WGS sequence"/>
</dbReference>
<evidence type="ECO:0000313" key="3">
    <source>
        <dbReference type="Proteomes" id="UP000297839"/>
    </source>
</evidence>
<sequence>MHSEDKPGAREAQPSRDTGRTPNADMQPDDAGTPESGNKGTREAPTQPAMKQERKTDTEAGEGREGDA</sequence>
<name>A0A4Z0BNJ6_9BURK</name>
<reference evidence="2 3" key="1">
    <citation type="submission" date="2019-03" db="EMBL/GenBank/DDBJ databases">
        <title>Ramlibacter sp. 18x22-1, whole genome shotgun sequence.</title>
        <authorList>
            <person name="Zhang X."/>
            <person name="Feng G."/>
            <person name="Zhu H."/>
        </authorList>
    </citation>
    <scope>NUCLEOTIDE SEQUENCE [LARGE SCALE GENOMIC DNA]</scope>
    <source>
        <strain evidence="2 3">18x22-1</strain>
    </source>
</reference>
<gene>
    <name evidence="2" type="ORF">EZ216_14700</name>
</gene>
<feature type="compositionally biased region" description="Basic and acidic residues" evidence="1">
    <location>
        <begin position="51"/>
        <end position="68"/>
    </location>
</feature>
<evidence type="ECO:0000256" key="1">
    <source>
        <dbReference type="SAM" id="MobiDB-lite"/>
    </source>
</evidence>
<dbReference type="AlphaFoldDB" id="A0A4Z0BNJ6"/>
<dbReference type="EMBL" id="SMLK01000004">
    <property type="protein sequence ID" value="TFZ00342.1"/>
    <property type="molecule type" value="Genomic_DNA"/>
</dbReference>
<feature type="region of interest" description="Disordered" evidence="1">
    <location>
        <begin position="1"/>
        <end position="68"/>
    </location>
</feature>